<comment type="caution">
    <text evidence="1">The sequence shown here is derived from an EMBL/GenBank/DDBJ whole genome shotgun (WGS) entry which is preliminary data.</text>
</comment>
<accession>A0ABP8A364</accession>
<evidence type="ECO:0000313" key="1">
    <source>
        <dbReference type="EMBL" id="GAA4176542.1"/>
    </source>
</evidence>
<dbReference type="EMBL" id="BAABBW010000004">
    <property type="protein sequence ID" value="GAA4176542.1"/>
    <property type="molecule type" value="Genomic_DNA"/>
</dbReference>
<gene>
    <name evidence="1" type="ORF">GCM10022287_23900</name>
</gene>
<dbReference type="RefSeq" id="WP_344754678.1">
    <property type="nucleotide sequence ID" value="NZ_BAABBW010000004.1"/>
</dbReference>
<reference evidence="2" key="1">
    <citation type="journal article" date="2019" name="Int. J. Syst. Evol. Microbiol.">
        <title>The Global Catalogue of Microorganisms (GCM) 10K type strain sequencing project: providing services to taxonomists for standard genome sequencing and annotation.</title>
        <authorList>
            <consortium name="The Broad Institute Genomics Platform"/>
            <consortium name="The Broad Institute Genome Sequencing Center for Infectious Disease"/>
            <person name="Wu L."/>
            <person name="Ma J."/>
        </authorList>
    </citation>
    <scope>NUCLEOTIDE SEQUENCE [LARGE SCALE GENOMIC DNA]</scope>
    <source>
        <strain evidence="2">JCM 17591</strain>
    </source>
</reference>
<protein>
    <submittedName>
        <fullName evidence="1">Uncharacterized protein</fullName>
    </submittedName>
</protein>
<organism evidence="1 2">
    <name type="scientific">Gryllotalpicola koreensis</name>
    <dbReference type="NCBI Taxonomy" id="993086"/>
    <lineage>
        <taxon>Bacteria</taxon>
        <taxon>Bacillati</taxon>
        <taxon>Actinomycetota</taxon>
        <taxon>Actinomycetes</taxon>
        <taxon>Micrococcales</taxon>
        <taxon>Microbacteriaceae</taxon>
        <taxon>Gryllotalpicola</taxon>
    </lineage>
</organism>
<proteinExistence type="predicted"/>
<dbReference type="Proteomes" id="UP001501079">
    <property type="component" value="Unassembled WGS sequence"/>
</dbReference>
<name>A0ABP8A364_9MICO</name>
<keyword evidence="2" id="KW-1185">Reference proteome</keyword>
<evidence type="ECO:0000313" key="2">
    <source>
        <dbReference type="Proteomes" id="UP001501079"/>
    </source>
</evidence>
<sequence>MTVASGPVSVGTVEVICPVCEQIVPVPVTADIVGQFDQELRLECTPDMADLWAHMWAHEEAPSEC</sequence>